<keyword evidence="9" id="KW-1185">Reference proteome</keyword>
<dbReference type="InterPro" id="IPR013762">
    <property type="entry name" value="Integrase-like_cat_sf"/>
</dbReference>
<keyword evidence="4" id="KW-0233">DNA recombination</keyword>
<keyword evidence="2" id="KW-0229">DNA integration</keyword>
<dbReference type="Gene3D" id="1.10.443.10">
    <property type="entry name" value="Intergrase catalytic core"/>
    <property type="match status" value="1"/>
</dbReference>
<evidence type="ECO:0000313" key="8">
    <source>
        <dbReference type="EMBL" id="BCT96672.1"/>
    </source>
</evidence>
<dbReference type="PROSITE" id="PS51900">
    <property type="entry name" value="CB"/>
    <property type="match status" value="1"/>
</dbReference>
<dbReference type="InterPro" id="IPR050090">
    <property type="entry name" value="Tyrosine_recombinase_XerCD"/>
</dbReference>
<dbReference type="InterPro" id="IPR002104">
    <property type="entry name" value="Integrase_catalytic"/>
</dbReference>
<dbReference type="PANTHER" id="PTHR30349:SF64">
    <property type="entry name" value="PROPHAGE INTEGRASE INTD-RELATED"/>
    <property type="match status" value="1"/>
</dbReference>
<gene>
    <name evidence="8" type="ORF">LYSHEL_25430</name>
</gene>
<dbReference type="PANTHER" id="PTHR30349">
    <property type="entry name" value="PHAGE INTEGRASE-RELATED"/>
    <property type="match status" value="1"/>
</dbReference>
<evidence type="ECO:0000256" key="3">
    <source>
        <dbReference type="ARBA" id="ARBA00023125"/>
    </source>
</evidence>
<name>A0ABM7QGD3_9GAMM</name>
<keyword evidence="3 5" id="KW-0238">DNA-binding</keyword>
<accession>A0ABM7QGD3</accession>
<evidence type="ECO:0000259" key="7">
    <source>
        <dbReference type="PROSITE" id="PS51900"/>
    </source>
</evidence>
<evidence type="ECO:0000313" key="9">
    <source>
        <dbReference type="Proteomes" id="UP000680514"/>
    </source>
</evidence>
<evidence type="ECO:0000259" key="6">
    <source>
        <dbReference type="PROSITE" id="PS51898"/>
    </source>
</evidence>
<comment type="similarity">
    <text evidence="1">Belongs to the 'phage' integrase family.</text>
</comment>
<reference evidence="8 9" key="1">
    <citation type="submission" date="2021-03" db="EMBL/GenBank/DDBJ databases">
        <title>Complete Genome Sequences of Two Lysobacter Strains Isolated from Sea Water (Lysobacter caseinilyticus) and Soil (Lysobacter helvus) in South Korea.</title>
        <authorList>
            <person name="Watanabe Y."/>
            <person name="Arakawa K."/>
        </authorList>
    </citation>
    <scope>NUCLEOTIDE SEQUENCE [LARGE SCALE GENOMIC DNA]</scope>
    <source>
        <strain evidence="8 9">D10</strain>
    </source>
</reference>
<evidence type="ECO:0000256" key="4">
    <source>
        <dbReference type="ARBA" id="ARBA00023172"/>
    </source>
</evidence>
<feature type="domain" description="Core-binding (CB)" evidence="7">
    <location>
        <begin position="63"/>
        <end position="150"/>
    </location>
</feature>
<dbReference type="InterPro" id="IPR011010">
    <property type="entry name" value="DNA_brk_join_enz"/>
</dbReference>
<dbReference type="InterPro" id="IPR010998">
    <property type="entry name" value="Integrase_recombinase_N"/>
</dbReference>
<dbReference type="PROSITE" id="PS51898">
    <property type="entry name" value="TYR_RECOMBINASE"/>
    <property type="match status" value="1"/>
</dbReference>
<dbReference type="InterPro" id="IPR044068">
    <property type="entry name" value="CB"/>
</dbReference>
<organism evidence="8 9">
    <name type="scientific">Lysobacter helvus</name>
    <dbReference type="NCBI Taxonomy" id="2675059"/>
    <lineage>
        <taxon>Bacteria</taxon>
        <taxon>Pseudomonadati</taxon>
        <taxon>Pseudomonadota</taxon>
        <taxon>Gammaproteobacteria</taxon>
        <taxon>Lysobacterales</taxon>
        <taxon>Lysobacteraceae</taxon>
        <taxon>Lysobacter</taxon>
    </lineage>
</organism>
<sequence>MATIEPRVASDGSKRYRVRVRLQGELPRTKTFKRLTDAKAWAAKVESDMGHGAYVPTARERRRTLKVLIEKYRDEYLPTRGIRDESKQRSLLTWWEENFGHLTLDKLQPETIAEARRKLQARRKRNGEPLSGATVNRHLAALSAVCKWAWKELRWLPSNPVLDVSKAPESTGIVRFLSDAERNALLKACRESSDSNIATAVLLALATGARYSNIRGLKWSDVDRDQWRLRFAETKNGQPRYVPVVGPAQVALQAHHDRDPTGEGWVFKGAHDDAPADLDKPWRKLREAAKLQDFRFHDLRHTTASYLTMNGASLAEVAEALGHRTLVMAKRYSHQTGEHVRSTLERMAGHLTETPESG</sequence>
<dbReference type="Pfam" id="PF00589">
    <property type="entry name" value="Phage_integrase"/>
    <property type="match status" value="1"/>
</dbReference>
<evidence type="ECO:0000256" key="2">
    <source>
        <dbReference type="ARBA" id="ARBA00022908"/>
    </source>
</evidence>
<dbReference type="EMBL" id="AP024546">
    <property type="protein sequence ID" value="BCT96672.1"/>
    <property type="molecule type" value="Genomic_DNA"/>
</dbReference>
<feature type="domain" description="Tyr recombinase" evidence="6">
    <location>
        <begin position="172"/>
        <end position="345"/>
    </location>
</feature>
<dbReference type="CDD" id="cd00796">
    <property type="entry name" value="INT_Rci_Hp1_C"/>
    <property type="match status" value="1"/>
</dbReference>
<proteinExistence type="inferred from homology"/>
<dbReference type="Proteomes" id="UP000680514">
    <property type="component" value="Chromosome"/>
</dbReference>
<evidence type="ECO:0000256" key="5">
    <source>
        <dbReference type="PROSITE-ProRule" id="PRU01248"/>
    </source>
</evidence>
<dbReference type="Gene3D" id="1.10.150.130">
    <property type="match status" value="1"/>
</dbReference>
<dbReference type="SUPFAM" id="SSF56349">
    <property type="entry name" value="DNA breaking-rejoining enzymes"/>
    <property type="match status" value="1"/>
</dbReference>
<evidence type="ECO:0000256" key="1">
    <source>
        <dbReference type="ARBA" id="ARBA00008857"/>
    </source>
</evidence>
<protein>
    <submittedName>
        <fullName evidence="8">Integrase</fullName>
    </submittedName>
</protein>